<comment type="caution">
    <text evidence="6">The sequence shown here is derived from an EMBL/GenBank/DDBJ whole genome shotgun (WGS) entry which is preliminary data.</text>
</comment>
<evidence type="ECO:0000313" key="6">
    <source>
        <dbReference type="EMBL" id="MBB1487759.1"/>
    </source>
</evidence>
<evidence type="ECO:0000313" key="7">
    <source>
        <dbReference type="Proteomes" id="UP000565262"/>
    </source>
</evidence>
<dbReference type="GO" id="GO:0003700">
    <property type="term" value="F:DNA-binding transcription factor activity"/>
    <property type="evidence" value="ECO:0007669"/>
    <property type="project" value="InterPro"/>
</dbReference>
<comment type="similarity">
    <text evidence="1">Belongs to the LysR transcriptional regulatory family.</text>
</comment>
<dbReference type="PANTHER" id="PTHR30537">
    <property type="entry name" value="HTH-TYPE TRANSCRIPTIONAL REGULATOR"/>
    <property type="match status" value="1"/>
</dbReference>
<proteinExistence type="inferred from homology"/>
<evidence type="ECO:0000256" key="4">
    <source>
        <dbReference type="ARBA" id="ARBA00023163"/>
    </source>
</evidence>
<dbReference type="GO" id="GO:0006351">
    <property type="term" value="P:DNA-templated transcription"/>
    <property type="evidence" value="ECO:0007669"/>
    <property type="project" value="TreeGrafter"/>
</dbReference>
<dbReference type="Gene3D" id="3.40.190.290">
    <property type="match status" value="1"/>
</dbReference>
<feature type="domain" description="HTH lysR-type" evidence="5">
    <location>
        <begin position="10"/>
        <end position="59"/>
    </location>
</feature>
<dbReference type="FunFam" id="3.40.190.290:FF:000001">
    <property type="entry name" value="Transcriptional regulator, LysR family"/>
    <property type="match status" value="1"/>
</dbReference>
<dbReference type="RefSeq" id="WP_182809536.1">
    <property type="nucleotide sequence ID" value="NZ_JACJFM010000018.1"/>
</dbReference>
<dbReference type="PROSITE" id="PS50931">
    <property type="entry name" value="HTH_LYSR"/>
    <property type="match status" value="1"/>
</dbReference>
<keyword evidence="7" id="KW-1185">Reference proteome</keyword>
<dbReference type="InterPro" id="IPR005119">
    <property type="entry name" value="LysR_subst-bd"/>
</dbReference>
<dbReference type="SUPFAM" id="SSF53850">
    <property type="entry name" value="Periplasmic binding protein-like II"/>
    <property type="match status" value="1"/>
</dbReference>
<evidence type="ECO:0000256" key="2">
    <source>
        <dbReference type="ARBA" id="ARBA00023015"/>
    </source>
</evidence>
<keyword evidence="2" id="KW-0805">Transcription regulation</keyword>
<protein>
    <submittedName>
        <fullName evidence="6">LysR family transcriptional regulator</fullName>
    </submittedName>
</protein>
<dbReference type="FunFam" id="1.10.10.10:FF:000001">
    <property type="entry name" value="LysR family transcriptional regulator"/>
    <property type="match status" value="1"/>
</dbReference>
<keyword evidence="4" id="KW-0804">Transcription</keyword>
<dbReference type="InterPro" id="IPR000847">
    <property type="entry name" value="LysR_HTH_N"/>
</dbReference>
<dbReference type="PANTHER" id="PTHR30537:SF10">
    <property type="entry name" value="TRANSCRIPTIONAL REGULATOR-RELATED"/>
    <property type="match status" value="1"/>
</dbReference>
<evidence type="ECO:0000256" key="1">
    <source>
        <dbReference type="ARBA" id="ARBA00009437"/>
    </source>
</evidence>
<dbReference type="AlphaFoldDB" id="A0A839ITF2"/>
<evidence type="ECO:0000259" key="5">
    <source>
        <dbReference type="PROSITE" id="PS50931"/>
    </source>
</evidence>
<dbReference type="Proteomes" id="UP000565262">
    <property type="component" value="Unassembled WGS sequence"/>
</dbReference>
<dbReference type="InterPro" id="IPR036388">
    <property type="entry name" value="WH-like_DNA-bd_sf"/>
</dbReference>
<name>A0A839ITF2_9GAMM</name>
<keyword evidence="3" id="KW-0238">DNA-binding</keyword>
<dbReference type="Pfam" id="PF00126">
    <property type="entry name" value="HTH_1"/>
    <property type="match status" value="1"/>
</dbReference>
<evidence type="ECO:0000256" key="3">
    <source>
        <dbReference type="ARBA" id="ARBA00023125"/>
    </source>
</evidence>
<dbReference type="SUPFAM" id="SSF46785">
    <property type="entry name" value="Winged helix' DNA-binding domain"/>
    <property type="match status" value="1"/>
</dbReference>
<sequence>MQQWEGLAEFVAVVETGSFTKASRRLNISTAQVSRQISQLEQRMAVKLLYRTTRKVSVTEAGQLYYQHCRPLLDGLEEAERAVTQLQSTPKGKLNLTAPIIYGEQIIAPLINDFACLYPELDIRLQLTNQQLDLVESGTDLAIRLGRLHDSSMMARRLTGRQLHLCASPDYIESHGEPHTLSELNQHNCLLGTLDYWRFNDMGQERQMKLTGSIRCNSGNALLDAALKHIGIVQLPDFYVQQVLEEGSLKELLKKHRPSAEGVWALYPHNRQLSPKVRLLTDFLAEALKSNESGC</sequence>
<reference evidence="6 7" key="1">
    <citation type="submission" date="2020-08" db="EMBL/GenBank/DDBJ databases">
        <title>Oceanospirillum sp. nov. isolated from marine sediment.</title>
        <authorList>
            <person name="Ji X."/>
        </authorList>
    </citation>
    <scope>NUCLEOTIDE SEQUENCE [LARGE SCALE GENOMIC DNA]</scope>
    <source>
        <strain evidence="6 7">D5</strain>
    </source>
</reference>
<dbReference type="GO" id="GO:0043565">
    <property type="term" value="F:sequence-specific DNA binding"/>
    <property type="evidence" value="ECO:0007669"/>
    <property type="project" value="TreeGrafter"/>
</dbReference>
<dbReference type="InterPro" id="IPR036390">
    <property type="entry name" value="WH_DNA-bd_sf"/>
</dbReference>
<accession>A0A839ITF2</accession>
<dbReference type="InterPro" id="IPR058163">
    <property type="entry name" value="LysR-type_TF_proteobact-type"/>
</dbReference>
<gene>
    <name evidence="6" type="ORF">H4O21_14200</name>
</gene>
<dbReference type="Pfam" id="PF03466">
    <property type="entry name" value="LysR_substrate"/>
    <property type="match status" value="1"/>
</dbReference>
<organism evidence="6 7">
    <name type="scientific">Oceanospirillum sediminis</name>
    <dbReference type="NCBI Taxonomy" id="2760088"/>
    <lineage>
        <taxon>Bacteria</taxon>
        <taxon>Pseudomonadati</taxon>
        <taxon>Pseudomonadota</taxon>
        <taxon>Gammaproteobacteria</taxon>
        <taxon>Oceanospirillales</taxon>
        <taxon>Oceanospirillaceae</taxon>
        <taxon>Oceanospirillum</taxon>
    </lineage>
</organism>
<dbReference type="EMBL" id="JACJFM010000018">
    <property type="protein sequence ID" value="MBB1487759.1"/>
    <property type="molecule type" value="Genomic_DNA"/>
</dbReference>
<dbReference type="Gene3D" id="1.10.10.10">
    <property type="entry name" value="Winged helix-like DNA-binding domain superfamily/Winged helix DNA-binding domain"/>
    <property type="match status" value="1"/>
</dbReference>